<sequence>MVDLGCPDYMNYLLRRYNSDRETTDHKKQKRGPDSASSEVIEVSDYTKEALQLFKQKLSTYIETVNKNLASATEESIHFDFHEKSSDLYRKSMQTKHPDSSLFTMD</sequence>
<reference evidence="2" key="2">
    <citation type="submission" date="2009-03" db="EMBL/GenBank/DDBJ databases">
        <authorList>
            <person name="Gang L."/>
        </authorList>
    </citation>
    <scope>NUCLEOTIDE SEQUENCE</scope>
    <source>
        <strain evidence="2">Anhui</strain>
    </source>
</reference>
<dbReference type="AlphaFoldDB" id="C1LK09"/>
<protein>
    <submittedName>
        <fullName evidence="2">Uncharacterized protein</fullName>
    </submittedName>
</protein>
<accession>C1LK09</accession>
<organism evidence="2">
    <name type="scientific">Schistosoma japonicum</name>
    <name type="common">Blood fluke</name>
    <dbReference type="NCBI Taxonomy" id="6182"/>
    <lineage>
        <taxon>Eukaryota</taxon>
        <taxon>Metazoa</taxon>
        <taxon>Spiralia</taxon>
        <taxon>Lophotrochozoa</taxon>
        <taxon>Platyhelminthes</taxon>
        <taxon>Trematoda</taxon>
        <taxon>Digenea</taxon>
        <taxon>Strigeidida</taxon>
        <taxon>Schistosomatoidea</taxon>
        <taxon>Schistosomatidae</taxon>
        <taxon>Schistosoma</taxon>
    </lineage>
</organism>
<dbReference type="EMBL" id="FN319309">
    <property type="protein sequence ID" value="CAX75037.1"/>
    <property type="molecule type" value="mRNA"/>
</dbReference>
<reference evidence="2" key="1">
    <citation type="journal article" date="2009" name="Nature">
        <title>The Schistosoma japonicum genome reveals features of host-parasite interplay.</title>
        <authorList>
            <person name="Liu F."/>
            <person name="Zhou Y."/>
            <person name="Wang Z.Q."/>
            <person name="Lu G."/>
            <person name="Zheng H."/>
            <person name="Brindley P.J."/>
            <person name="McManus D.P."/>
            <person name="Blair D."/>
            <person name="Zhang Q.H."/>
            <person name="Zhong Y."/>
            <person name="Wang S."/>
            <person name="Han Z.G."/>
            <person name="Chen Z."/>
        </authorList>
    </citation>
    <scope>NUCLEOTIDE SEQUENCE</scope>
    <source>
        <strain evidence="2">Anhui</strain>
    </source>
</reference>
<proteinExistence type="evidence at transcript level"/>
<evidence type="ECO:0000313" key="2">
    <source>
        <dbReference type="EMBL" id="CAX75037.1"/>
    </source>
</evidence>
<name>C1LK09_SCHJA</name>
<evidence type="ECO:0000256" key="1">
    <source>
        <dbReference type="SAM" id="MobiDB-lite"/>
    </source>
</evidence>
<feature type="region of interest" description="Disordered" evidence="1">
    <location>
        <begin position="20"/>
        <end position="39"/>
    </location>
</feature>